<evidence type="ECO:0000313" key="1">
    <source>
        <dbReference type="EMBL" id="PYE36565.1"/>
    </source>
</evidence>
<dbReference type="AlphaFoldDB" id="A0A2V4VCV7"/>
<dbReference type="Proteomes" id="UP000247746">
    <property type="component" value="Unassembled WGS sequence"/>
</dbReference>
<reference evidence="1 2" key="1">
    <citation type="submission" date="2018-06" db="EMBL/GenBank/DDBJ databases">
        <title>Genomic Encyclopedia of Type Strains, Phase III (KMG-III): the genomes of soil and plant-associated and newly described type strains.</title>
        <authorList>
            <person name="Whitman W."/>
        </authorList>
    </citation>
    <scope>NUCLEOTIDE SEQUENCE [LARGE SCALE GENOMIC DNA]</scope>
    <source>
        <strain evidence="1 2">CECT 5889</strain>
    </source>
</reference>
<proteinExistence type="predicted"/>
<comment type="caution">
    <text evidence="1">The sequence shown here is derived from an EMBL/GenBank/DDBJ whole genome shotgun (WGS) entry which is preliminary data.</text>
</comment>
<dbReference type="EMBL" id="QJSU01000012">
    <property type="protein sequence ID" value="PYE36565.1"/>
    <property type="molecule type" value="Genomic_DNA"/>
</dbReference>
<gene>
    <name evidence="1" type="ORF">DFP82_11211</name>
</gene>
<name>A0A2V4VCV7_9GAMM</name>
<keyword evidence="2" id="KW-1185">Reference proteome</keyword>
<accession>A0A2V4VCV7</accession>
<organism evidence="1 2">
    <name type="scientific">Psychrobacter fozii</name>
    <dbReference type="NCBI Taxonomy" id="198480"/>
    <lineage>
        <taxon>Bacteria</taxon>
        <taxon>Pseudomonadati</taxon>
        <taxon>Pseudomonadota</taxon>
        <taxon>Gammaproteobacteria</taxon>
        <taxon>Moraxellales</taxon>
        <taxon>Moraxellaceae</taxon>
        <taxon>Psychrobacter</taxon>
    </lineage>
</organism>
<protein>
    <submittedName>
        <fullName evidence="1">Uncharacterized protein</fullName>
    </submittedName>
</protein>
<sequence>MLQNAYLKQLVVLATLLKSYEAIENQVVSQNTKPTLA</sequence>
<evidence type="ECO:0000313" key="2">
    <source>
        <dbReference type="Proteomes" id="UP000247746"/>
    </source>
</evidence>